<sequence length="186" mass="20470">MTRRVVACLLILAAGCTASPPNEEQDPPPTTHVPAPWRGIPPTRPQIPPLDASRYGDKPCDLFTDEQAKALGYVRERDPLVETDVQRCIRRAEYTTDTTLTILFYPDADHLGRIYRREAEWPANDATARDIGGQPAVSVVLDRQSTCWLVVGLTDTQSVEVRTTNTKSAGCDQATGIAEAIVARLR</sequence>
<keyword evidence="2" id="KW-0732">Signal</keyword>
<feature type="signal peptide" evidence="2">
    <location>
        <begin position="1"/>
        <end position="18"/>
    </location>
</feature>
<keyword evidence="4" id="KW-1185">Reference proteome</keyword>
<dbReference type="InterPro" id="IPR024520">
    <property type="entry name" value="DUF3558"/>
</dbReference>
<dbReference type="RefSeq" id="WP_173125493.1">
    <property type="nucleotide sequence ID" value="NZ_CBCSGW010000052.1"/>
</dbReference>
<dbReference type="Pfam" id="PF12079">
    <property type="entry name" value="DUF3558"/>
    <property type="match status" value="1"/>
</dbReference>
<comment type="caution">
    <text evidence="3">The sequence shown here is derived from an EMBL/GenBank/DDBJ whole genome shotgun (WGS) entry which is preliminary data.</text>
</comment>
<evidence type="ECO:0000256" key="2">
    <source>
        <dbReference type="SAM" id="SignalP"/>
    </source>
</evidence>
<proteinExistence type="predicted"/>
<feature type="chain" id="PRO_5045107167" description="DUF3558 domain-containing protein" evidence="2">
    <location>
        <begin position="19"/>
        <end position="186"/>
    </location>
</feature>
<evidence type="ECO:0000313" key="3">
    <source>
        <dbReference type="EMBL" id="NRN64093.1"/>
    </source>
</evidence>
<feature type="region of interest" description="Disordered" evidence="1">
    <location>
        <begin position="18"/>
        <end position="43"/>
    </location>
</feature>
<evidence type="ECO:0000313" key="4">
    <source>
        <dbReference type="Proteomes" id="UP000763557"/>
    </source>
</evidence>
<reference evidence="3 4" key="1">
    <citation type="submission" date="2020-01" db="EMBL/GenBank/DDBJ databases">
        <title>Kibdelosporangium persica a novel Actinomycetes from a hot desert in Iran.</title>
        <authorList>
            <person name="Safaei N."/>
            <person name="Zaburannyi N."/>
            <person name="Mueller R."/>
            <person name="Wink J."/>
        </authorList>
    </citation>
    <scope>NUCLEOTIDE SEQUENCE [LARGE SCALE GENOMIC DNA]</scope>
    <source>
        <strain evidence="3 4">4NS15</strain>
    </source>
</reference>
<gene>
    <name evidence="3" type="ORF">GC106_12990</name>
</gene>
<protein>
    <recommendedName>
        <fullName evidence="5">DUF3558 domain-containing protein</fullName>
    </recommendedName>
</protein>
<evidence type="ECO:0000256" key="1">
    <source>
        <dbReference type="SAM" id="MobiDB-lite"/>
    </source>
</evidence>
<dbReference type="EMBL" id="JAAATY010000002">
    <property type="protein sequence ID" value="NRN64093.1"/>
    <property type="molecule type" value="Genomic_DNA"/>
</dbReference>
<organism evidence="3 4">
    <name type="scientific">Kibdelosporangium persicum</name>
    <dbReference type="NCBI Taxonomy" id="2698649"/>
    <lineage>
        <taxon>Bacteria</taxon>
        <taxon>Bacillati</taxon>
        <taxon>Actinomycetota</taxon>
        <taxon>Actinomycetes</taxon>
        <taxon>Pseudonocardiales</taxon>
        <taxon>Pseudonocardiaceae</taxon>
        <taxon>Kibdelosporangium</taxon>
    </lineage>
</organism>
<name>A0ABX2EZJ7_9PSEU</name>
<dbReference type="Proteomes" id="UP000763557">
    <property type="component" value="Unassembled WGS sequence"/>
</dbReference>
<evidence type="ECO:0008006" key="5">
    <source>
        <dbReference type="Google" id="ProtNLM"/>
    </source>
</evidence>
<dbReference type="PROSITE" id="PS51257">
    <property type="entry name" value="PROKAR_LIPOPROTEIN"/>
    <property type="match status" value="1"/>
</dbReference>
<accession>A0ABX2EZJ7</accession>